<feature type="non-terminal residue" evidence="2">
    <location>
        <position position="1"/>
    </location>
</feature>
<dbReference type="AlphaFoldDB" id="A0AAV0KS57"/>
<feature type="non-terminal residue" evidence="2">
    <location>
        <position position="57"/>
    </location>
</feature>
<reference evidence="2" key="1">
    <citation type="submission" date="2022-08" db="EMBL/GenBank/DDBJ databases">
        <authorList>
            <person name="Gutierrez-Valencia J."/>
        </authorList>
    </citation>
    <scope>NUCLEOTIDE SEQUENCE</scope>
</reference>
<evidence type="ECO:0000313" key="2">
    <source>
        <dbReference type="EMBL" id="CAI0423779.1"/>
    </source>
</evidence>
<proteinExistence type="predicted"/>
<dbReference type="EMBL" id="CAMGYJ010000005">
    <property type="protein sequence ID" value="CAI0423779.1"/>
    <property type="molecule type" value="Genomic_DNA"/>
</dbReference>
<dbReference type="Proteomes" id="UP001154282">
    <property type="component" value="Unassembled WGS sequence"/>
</dbReference>
<sequence>GYSINLGRYSHSRSKQKQQEFDQDSSHSIIQTSIEYNQFTNSVLGFIQSDLAYKSRV</sequence>
<gene>
    <name evidence="2" type="ORF">LITE_LOCUS19651</name>
</gene>
<feature type="region of interest" description="Disordered" evidence="1">
    <location>
        <begin position="1"/>
        <end position="26"/>
    </location>
</feature>
<keyword evidence="3" id="KW-1185">Reference proteome</keyword>
<accession>A0AAV0KS57</accession>
<protein>
    <submittedName>
        <fullName evidence="2">Uncharacterized protein</fullName>
    </submittedName>
</protein>
<comment type="caution">
    <text evidence="2">The sequence shown here is derived from an EMBL/GenBank/DDBJ whole genome shotgun (WGS) entry which is preliminary data.</text>
</comment>
<organism evidence="2 3">
    <name type="scientific">Linum tenue</name>
    <dbReference type="NCBI Taxonomy" id="586396"/>
    <lineage>
        <taxon>Eukaryota</taxon>
        <taxon>Viridiplantae</taxon>
        <taxon>Streptophyta</taxon>
        <taxon>Embryophyta</taxon>
        <taxon>Tracheophyta</taxon>
        <taxon>Spermatophyta</taxon>
        <taxon>Magnoliopsida</taxon>
        <taxon>eudicotyledons</taxon>
        <taxon>Gunneridae</taxon>
        <taxon>Pentapetalae</taxon>
        <taxon>rosids</taxon>
        <taxon>fabids</taxon>
        <taxon>Malpighiales</taxon>
        <taxon>Linaceae</taxon>
        <taxon>Linum</taxon>
    </lineage>
</organism>
<evidence type="ECO:0000256" key="1">
    <source>
        <dbReference type="SAM" id="MobiDB-lite"/>
    </source>
</evidence>
<name>A0AAV0KS57_9ROSI</name>
<evidence type="ECO:0000313" key="3">
    <source>
        <dbReference type="Proteomes" id="UP001154282"/>
    </source>
</evidence>